<organism evidence="8 9">
    <name type="scientific">Apiospora rasikravindrae</name>
    <dbReference type="NCBI Taxonomy" id="990691"/>
    <lineage>
        <taxon>Eukaryota</taxon>
        <taxon>Fungi</taxon>
        <taxon>Dikarya</taxon>
        <taxon>Ascomycota</taxon>
        <taxon>Pezizomycotina</taxon>
        <taxon>Sordariomycetes</taxon>
        <taxon>Xylariomycetidae</taxon>
        <taxon>Amphisphaeriales</taxon>
        <taxon>Apiosporaceae</taxon>
        <taxon>Apiospora</taxon>
    </lineage>
</organism>
<dbReference type="InterPro" id="IPR001650">
    <property type="entry name" value="Helicase_C-like"/>
</dbReference>
<dbReference type="InterPro" id="IPR038718">
    <property type="entry name" value="SNF2-like_sf"/>
</dbReference>
<dbReference type="PROSITE" id="PS51192">
    <property type="entry name" value="HELICASE_ATP_BIND_1"/>
    <property type="match status" value="1"/>
</dbReference>
<dbReference type="CDD" id="cd18008">
    <property type="entry name" value="DEXDc_SHPRH-like"/>
    <property type="match status" value="1"/>
</dbReference>
<dbReference type="CDD" id="cd18793">
    <property type="entry name" value="SF2_C_SNF"/>
    <property type="match status" value="1"/>
</dbReference>
<dbReference type="InterPro" id="IPR027417">
    <property type="entry name" value="P-loop_NTPase"/>
</dbReference>
<proteinExistence type="predicted"/>
<dbReference type="Gene3D" id="3.40.50.10810">
    <property type="entry name" value="Tandem AAA-ATPase domain"/>
    <property type="match status" value="1"/>
</dbReference>
<dbReference type="SUPFAM" id="SSF52540">
    <property type="entry name" value="P-loop containing nucleoside triphosphate hydrolases"/>
    <property type="match status" value="2"/>
</dbReference>
<evidence type="ECO:0000256" key="5">
    <source>
        <dbReference type="SAM" id="Phobius"/>
    </source>
</evidence>
<feature type="domain" description="Helicase ATP-binding" evidence="6">
    <location>
        <begin position="495"/>
        <end position="667"/>
    </location>
</feature>
<dbReference type="PANTHER" id="PTHR45626:SF52">
    <property type="entry name" value="SINGLE-STRANDED DNA-DEPENDENT ATPASE (EUROFUNG)"/>
    <property type="match status" value="1"/>
</dbReference>
<evidence type="ECO:0000313" key="9">
    <source>
        <dbReference type="Proteomes" id="UP001444661"/>
    </source>
</evidence>
<feature type="region of interest" description="Disordered" evidence="4">
    <location>
        <begin position="1"/>
        <end position="23"/>
    </location>
</feature>
<dbReference type="PANTHER" id="PTHR45626">
    <property type="entry name" value="TRANSCRIPTION TERMINATION FACTOR 2-RELATED"/>
    <property type="match status" value="1"/>
</dbReference>
<dbReference type="Pfam" id="PF00271">
    <property type="entry name" value="Helicase_C"/>
    <property type="match status" value="1"/>
</dbReference>
<accession>A0ABR1U9Z3</accession>
<feature type="transmembrane region" description="Helical" evidence="5">
    <location>
        <begin position="1313"/>
        <end position="1332"/>
    </location>
</feature>
<dbReference type="Gene3D" id="3.40.50.300">
    <property type="entry name" value="P-loop containing nucleotide triphosphate hydrolases"/>
    <property type="match status" value="1"/>
</dbReference>
<reference evidence="8 9" key="1">
    <citation type="submission" date="2023-01" db="EMBL/GenBank/DDBJ databases">
        <title>Analysis of 21 Apiospora genomes using comparative genomics revels a genus with tremendous synthesis potential of carbohydrate active enzymes and secondary metabolites.</title>
        <authorList>
            <person name="Sorensen T."/>
        </authorList>
    </citation>
    <scope>NUCLEOTIDE SEQUENCE [LARGE SCALE GENOMIC DNA]</scope>
    <source>
        <strain evidence="8 9">CBS 33761</strain>
    </source>
</reference>
<keyword evidence="2" id="KW-0378">Hydrolase</keyword>
<dbReference type="EMBL" id="JAQQWK010000001">
    <property type="protein sequence ID" value="KAK8054920.1"/>
    <property type="molecule type" value="Genomic_DNA"/>
</dbReference>
<evidence type="ECO:0000259" key="6">
    <source>
        <dbReference type="PROSITE" id="PS51192"/>
    </source>
</evidence>
<keyword evidence="5" id="KW-0812">Transmembrane</keyword>
<evidence type="ECO:0000259" key="7">
    <source>
        <dbReference type="PROSITE" id="PS51194"/>
    </source>
</evidence>
<keyword evidence="5" id="KW-0472">Membrane</keyword>
<gene>
    <name evidence="8" type="ORF">PG993_000147</name>
</gene>
<sequence>MPDDSILGKRQADSCGRDSDQDRKRIHYVQQPLADQTDQCYNTTQPLGPRVLPSLSDLFGSPSPWTTIVHSAVDSLSHQDFGQKSELSNEAQHYWDNGSVLWDGNPNQLVGCSPTFQTDLMSTQHGSPFANFALGSLEHPMQYSFTNDAMSRSRNTSSLQPIGTQPTELNQFYDAPECQTIPTASKDVLAVHGQQTIASRYCTPTPVVTELSGTEISPFSCSETFQENPQIGADSGDKAEIDTCFGVIITTPTCFATGKEPKPSTAVRLDSCATFLKLHDKATDKYIGLLNTPALCKLLSLFPIRLKAHMSPVTVLAPFGKQAKDKGAVSGSSTEYSLRVVVEGSKKDGRAVGRLLSDAGLFLQHPSTLEHDLNLEYFNSQFLIRPGGDMPTLDDLAIEDDEQGLRSKQLDDITKAQLLRMFDNANATAGNARIDIIPSSRLRTSLMPHQLKALGMMLERESGVIESGQFPSLWARDQNDPNCTIYRHRITGLSTRSPNIMSGGVIADDMGLGKSLSLLALICSSLDHSERMGTEEQASASTLIVAPKSVISAWETQLTRHIHAARVKMLLYHGVSRNLYRGTLGDFDIVLTTYDTLRSDFTLKGPLYARAWLRMALDEAHHIRNRNSQIFQACCEIQARYRWCLTGTPVQNSLDDYGSLLSFLKIDPFQDKKEFDHWIAKPFYKGDKHSLNTLRCLTISTCFRRTKATVNLTNPLPERDDIVHDVTLLPNDQKMYEFFKKIIQDKVTGATRNKKHGNVLAYITTLRRICDHTQLLSPKAIETWSQGDSDDANSTFMSTSTTNCDVCGEEHEESTSPSGSPRPCQACVSKEDVRSTIDTPNDSNATTWPSHCQFPTSAKIEALLETLQQRRTGLQAQRCPKSVVFTAWTKMLDLVQQALQAMGFNCQRIDGQTSLQGRSSAMKVFSEDDACTVMLATIGSAGEGVDFTTAQYVHLLEPHWNPMAEAQAVDRVHRIGQTRPVTVIRYIVPSSIESYIQWVQQDKMRTISMSLDTISDADKAEERRWEGPEVSAFLKRDTESNFTTEQMMFSSIRLLGVILLLAPATMADRVLPADLQVDLIFPRNDTTYAPTQWFPVVFGVKNLDAVWPMGISLGVSVIDDQFWKNESSRGWQYQLPSIDFAKALDSTAPGEYLFHIPAVNMTNGTTSSYTVGWELNIRHRCFDNGTDRKEDGPRDGWSNSPDGVRRRWIVFHTAPGGELPDIEATVNSCREPDVDPSTAVRVTKMGETQWKYPAETCPWLETDIRPSKCAFQPVAKALAANVSETMLSKMRCKEGSWQTITAPCPRESMASSLHTMGVGLVLPFAFALFNLLL</sequence>
<keyword evidence="9" id="KW-1185">Reference proteome</keyword>
<name>A0ABR1U9Z3_9PEZI</name>
<keyword evidence="1" id="KW-0547">Nucleotide-binding</keyword>
<keyword evidence="5" id="KW-1133">Transmembrane helix</keyword>
<dbReference type="InterPro" id="IPR055560">
    <property type="entry name" value="DUF7136"/>
</dbReference>
<dbReference type="InterPro" id="IPR049730">
    <property type="entry name" value="SNF2/RAD54-like_C"/>
</dbReference>
<evidence type="ECO:0000256" key="4">
    <source>
        <dbReference type="SAM" id="MobiDB-lite"/>
    </source>
</evidence>
<evidence type="ECO:0000256" key="3">
    <source>
        <dbReference type="ARBA" id="ARBA00022840"/>
    </source>
</evidence>
<dbReference type="InterPro" id="IPR000330">
    <property type="entry name" value="SNF2_N"/>
</dbReference>
<dbReference type="InterPro" id="IPR050628">
    <property type="entry name" value="SNF2_RAD54_helicase_TF"/>
</dbReference>
<dbReference type="Pfam" id="PF23584">
    <property type="entry name" value="DUF7136"/>
    <property type="match status" value="1"/>
</dbReference>
<dbReference type="Pfam" id="PF00176">
    <property type="entry name" value="SNF2-rel_dom"/>
    <property type="match status" value="1"/>
</dbReference>
<evidence type="ECO:0000256" key="2">
    <source>
        <dbReference type="ARBA" id="ARBA00022801"/>
    </source>
</evidence>
<keyword evidence="3" id="KW-0067">ATP-binding</keyword>
<dbReference type="PROSITE" id="PS51194">
    <property type="entry name" value="HELICASE_CTER"/>
    <property type="match status" value="1"/>
</dbReference>
<protein>
    <submittedName>
        <fullName evidence="8">Uncharacterized protein</fullName>
    </submittedName>
</protein>
<evidence type="ECO:0000313" key="8">
    <source>
        <dbReference type="EMBL" id="KAK8054920.1"/>
    </source>
</evidence>
<dbReference type="InterPro" id="IPR014001">
    <property type="entry name" value="Helicase_ATP-bd"/>
</dbReference>
<dbReference type="SMART" id="SM00487">
    <property type="entry name" value="DEXDc"/>
    <property type="match status" value="1"/>
</dbReference>
<dbReference type="SMART" id="SM00490">
    <property type="entry name" value="HELICc"/>
    <property type="match status" value="1"/>
</dbReference>
<dbReference type="Proteomes" id="UP001444661">
    <property type="component" value="Unassembled WGS sequence"/>
</dbReference>
<comment type="caution">
    <text evidence="8">The sequence shown here is derived from an EMBL/GenBank/DDBJ whole genome shotgun (WGS) entry which is preliminary data.</text>
</comment>
<evidence type="ECO:0000256" key="1">
    <source>
        <dbReference type="ARBA" id="ARBA00022741"/>
    </source>
</evidence>
<feature type="domain" description="Helicase C-terminal" evidence="7">
    <location>
        <begin position="859"/>
        <end position="1015"/>
    </location>
</feature>